<evidence type="ECO:0000313" key="2">
    <source>
        <dbReference type="Proteomes" id="UP000028524"/>
    </source>
</evidence>
<dbReference type="InParanoid" id="A0A084QRS2"/>
<proteinExistence type="predicted"/>
<dbReference type="OrthoDB" id="10039566at2759"/>
<reference evidence="1 2" key="1">
    <citation type="journal article" date="2014" name="BMC Genomics">
        <title>Comparative genome sequencing reveals chemotype-specific gene clusters in the toxigenic black mold Stachybotrys.</title>
        <authorList>
            <person name="Semeiks J."/>
            <person name="Borek D."/>
            <person name="Otwinowski Z."/>
            <person name="Grishin N.V."/>
        </authorList>
    </citation>
    <scope>NUCLEOTIDE SEQUENCE [LARGE SCALE GENOMIC DNA]</scope>
    <source>
        <strain evidence="1 2">IBT 40285</strain>
    </source>
</reference>
<dbReference type="AlphaFoldDB" id="A0A084QRS2"/>
<name>A0A084QRS2_STAC4</name>
<keyword evidence="2" id="KW-1185">Reference proteome</keyword>
<gene>
    <name evidence="1" type="ORF">S40285_03034</name>
</gene>
<evidence type="ECO:0000313" key="1">
    <source>
        <dbReference type="EMBL" id="KFA66657.1"/>
    </source>
</evidence>
<sequence>MNIDTIIGFLLDRTTVEVDLVRITEATENAYNITIETRVSGTGPISSTVSSMHLDLAYNGTRFAKMHMPEITTRWRGTEVKVREQKVEILDMATYKDYVRSVMVAEHSGFQLENGVCTITALGITIPCTYRLRIPIRGMMGPAAALTKVERREGDVLAVTVKLSNPSPVELDHGVSTFEFRNMTGHLMGTLKGDVKIVRGDFEVHLEGKLEKGITPTDRARLVGKEVEGDTWCNETIKYIDLVVDVTPDVQKVLSEA</sequence>
<accession>A0A084QRS2</accession>
<dbReference type="Proteomes" id="UP000028524">
    <property type="component" value="Unassembled WGS sequence"/>
</dbReference>
<dbReference type="EMBL" id="KL660417">
    <property type="protein sequence ID" value="KFA66657.1"/>
    <property type="molecule type" value="Genomic_DNA"/>
</dbReference>
<dbReference type="HOGENOM" id="CLU_070617_0_0_1"/>
<dbReference type="InterPro" id="IPR022185">
    <property type="entry name" value="DUF3712"/>
</dbReference>
<protein>
    <submittedName>
        <fullName evidence="1">Uncharacterized protein</fullName>
    </submittedName>
</protein>
<dbReference type="Pfam" id="PF12505">
    <property type="entry name" value="DUF3712"/>
    <property type="match status" value="1"/>
</dbReference>
<dbReference type="OMA" id="CTIRALR"/>
<organism evidence="1 2">
    <name type="scientific">Stachybotrys chlorohalonatus (strain IBT 40285)</name>
    <dbReference type="NCBI Taxonomy" id="1283841"/>
    <lineage>
        <taxon>Eukaryota</taxon>
        <taxon>Fungi</taxon>
        <taxon>Dikarya</taxon>
        <taxon>Ascomycota</taxon>
        <taxon>Pezizomycotina</taxon>
        <taxon>Sordariomycetes</taxon>
        <taxon>Hypocreomycetidae</taxon>
        <taxon>Hypocreales</taxon>
        <taxon>Stachybotryaceae</taxon>
        <taxon>Stachybotrys</taxon>
    </lineage>
</organism>